<keyword evidence="1" id="KW-0732">Signal</keyword>
<dbReference type="Gene3D" id="2.120.10.30">
    <property type="entry name" value="TolB, C-terminal domain"/>
    <property type="match status" value="1"/>
</dbReference>
<dbReference type="Proteomes" id="UP000694888">
    <property type="component" value="Unplaced"/>
</dbReference>
<name>A0ABM1A4Q8_APLCA</name>
<dbReference type="PANTHER" id="PTHR19328">
    <property type="entry name" value="HEDGEHOG-INTERACTING PROTEIN"/>
    <property type="match status" value="1"/>
</dbReference>
<protein>
    <submittedName>
        <fullName evidence="4">HHIP-like protein 1</fullName>
    </submittedName>
</protein>
<evidence type="ECO:0000313" key="4">
    <source>
        <dbReference type="RefSeq" id="XP_012940805.2"/>
    </source>
</evidence>
<evidence type="ECO:0000313" key="3">
    <source>
        <dbReference type="Proteomes" id="UP000694888"/>
    </source>
</evidence>
<dbReference type="GeneID" id="101861671"/>
<dbReference type="SUPFAM" id="SSF50952">
    <property type="entry name" value="Soluble quinoprotein glucose dehydrogenase"/>
    <property type="match status" value="1"/>
</dbReference>
<dbReference type="InterPro" id="IPR012938">
    <property type="entry name" value="Glc/Sorbosone_DH"/>
</dbReference>
<dbReference type="InterPro" id="IPR011041">
    <property type="entry name" value="Quinoprot_gluc/sorb_DH_b-prop"/>
</dbReference>
<dbReference type="InterPro" id="IPR011042">
    <property type="entry name" value="6-blade_b-propeller_TolB-like"/>
</dbReference>
<reference evidence="4" key="1">
    <citation type="submission" date="2025-08" db="UniProtKB">
        <authorList>
            <consortium name="RefSeq"/>
        </authorList>
    </citation>
    <scope>IDENTIFICATION</scope>
</reference>
<evidence type="ECO:0000256" key="1">
    <source>
        <dbReference type="SAM" id="SignalP"/>
    </source>
</evidence>
<sequence>MAKCQSGTFTTFFFLSILWRITCAQSLSDVVESDQETCYCVQELLYGLNGPLSMSFYLESGVQMAVVVEQMGIAGVYSMSGQRVRPFLDISSRVVISNDNGESRGLLSLVFDPLFNGTGNVYVYYIRRVNDKEYAYVSVFQARDGTVDPNSEKFLLRIFQPYQHGNGGPMLFGDDGFLYIFTGDGGEEDDRSGKAQSMNTLHGKVLRIQVMEGQDFLPGEAGPAKLYATPDTNPFKGSQDGGDEIYALGVRNMWGCSLDSVRRGGSGRIFCAETGTVLFDEIVVIEEGKNYGWPIKEGNACYKASTCSPIVNEGLPIFEFAHKDSHALVGGYVYRGKLFPWMSKHVHYAYGDVLHGKTYLLEESIGGVWTSRNWSQCDLEKCPSTSKAVLLDNLRAWGQDMQGELYLLMTKDLVATKATGKVFKIVPPSR</sequence>
<evidence type="ECO:0000259" key="2">
    <source>
        <dbReference type="Pfam" id="PF07995"/>
    </source>
</evidence>
<feature type="signal peptide" evidence="1">
    <location>
        <begin position="1"/>
        <end position="24"/>
    </location>
</feature>
<dbReference type="PANTHER" id="PTHR19328:SF75">
    <property type="entry name" value="ALDOSE SUGAR DEHYDROGENASE YLII"/>
    <property type="match status" value="1"/>
</dbReference>
<feature type="chain" id="PRO_5047044607" evidence="1">
    <location>
        <begin position="25"/>
        <end position="430"/>
    </location>
</feature>
<dbReference type="Pfam" id="PF07995">
    <property type="entry name" value="GSDH"/>
    <property type="match status" value="1"/>
</dbReference>
<organism evidence="3 4">
    <name type="scientific">Aplysia californica</name>
    <name type="common">California sea hare</name>
    <dbReference type="NCBI Taxonomy" id="6500"/>
    <lineage>
        <taxon>Eukaryota</taxon>
        <taxon>Metazoa</taxon>
        <taxon>Spiralia</taxon>
        <taxon>Lophotrochozoa</taxon>
        <taxon>Mollusca</taxon>
        <taxon>Gastropoda</taxon>
        <taxon>Heterobranchia</taxon>
        <taxon>Euthyneura</taxon>
        <taxon>Tectipleura</taxon>
        <taxon>Aplysiida</taxon>
        <taxon>Aplysioidea</taxon>
        <taxon>Aplysiidae</taxon>
        <taxon>Aplysia</taxon>
    </lineage>
</organism>
<accession>A0ABM1A4Q8</accession>
<gene>
    <name evidence="4" type="primary">LOC101861671</name>
</gene>
<feature type="domain" description="Glucose/Sorbosone dehydrogenase" evidence="2">
    <location>
        <begin position="51"/>
        <end position="343"/>
    </location>
</feature>
<proteinExistence type="predicted"/>
<keyword evidence="3" id="KW-1185">Reference proteome</keyword>
<dbReference type="RefSeq" id="XP_012940805.2">
    <property type="nucleotide sequence ID" value="XM_013085351.2"/>
</dbReference>